<feature type="region of interest" description="Disordered" evidence="1">
    <location>
        <begin position="1"/>
        <end position="77"/>
    </location>
</feature>
<name>A0A6A0AV76_9ACTN</name>
<evidence type="ECO:0000313" key="2">
    <source>
        <dbReference type="EMBL" id="GFH35834.1"/>
    </source>
</evidence>
<comment type="caution">
    <text evidence="2">The sequence shown here is derived from an EMBL/GenBank/DDBJ whole genome shotgun (WGS) entry which is preliminary data.</text>
</comment>
<dbReference type="EMBL" id="BLLG01000005">
    <property type="protein sequence ID" value="GFH35834.1"/>
    <property type="molecule type" value="Genomic_DNA"/>
</dbReference>
<dbReference type="AlphaFoldDB" id="A0A6A0AV76"/>
<dbReference type="Proteomes" id="UP000484988">
    <property type="component" value="Unassembled WGS sequence"/>
</dbReference>
<feature type="region of interest" description="Disordered" evidence="1">
    <location>
        <begin position="89"/>
        <end position="109"/>
    </location>
</feature>
<evidence type="ECO:0000256" key="1">
    <source>
        <dbReference type="SAM" id="MobiDB-lite"/>
    </source>
</evidence>
<accession>A0A6A0AV76</accession>
<keyword evidence="3" id="KW-1185">Reference proteome</keyword>
<organism evidence="2 3">
    <name type="scientific">Streptomyces pacificus</name>
    <dbReference type="NCBI Taxonomy" id="2705029"/>
    <lineage>
        <taxon>Bacteria</taxon>
        <taxon>Bacillati</taxon>
        <taxon>Actinomycetota</taxon>
        <taxon>Actinomycetes</taxon>
        <taxon>Kitasatosporales</taxon>
        <taxon>Streptomycetaceae</taxon>
        <taxon>Streptomyces</taxon>
    </lineage>
</organism>
<sequence>MRPFLTRQTAAGILGQRAHKRKTPAAVRACEVRLSRSPEPGARSPEPGARSPEPGARSPEPGAPPRTQVPKGGRMSPFRECLLVLRSRAPKAADPTLLPLGPSCSRNTP</sequence>
<proteinExistence type="predicted"/>
<reference evidence="2 3" key="1">
    <citation type="submission" date="2020-02" db="EMBL/GenBank/DDBJ databases">
        <title>Whole Genome Shotgun Sequence of Streptomyces sp. strain CWH03.</title>
        <authorList>
            <person name="Dohra H."/>
            <person name="Kodani S."/>
            <person name="Yamamura H."/>
        </authorList>
    </citation>
    <scope>NUCLEOTIDE SEQUENCE [LARGE SCALE GENOMIC DNA]</scope>
    <source>
        <strain evidence="2 3">CWH03</strain>
    </source>
</reference>
<evidence type="ECO:0000313" key="3">
    <source>
        <dbReference type="Proteomes" id="UP000484988"/>
    </source>
</evidence>
<protein>
    <submittedName>
        <fullName evidence="2">Uncharacterized protein</fullName>
    </submittedName>
</protein>
<gene>
    <name evidence="2" type="ORF">SCWH03_20560</name>
</gene>